<keyword evidence="2" id="KW-0472">Membrane</keyword>
<feature type="compositionally biased region" description="Pro residues" evidence="1">
    <location>
        <begin position="73"/>
        <end position="96"/>
    </location>
</feature>
<keyword evidence="2" id="KW-1133">Transmembrane helix</keyword>
<gene>
    <name evidence="4" type="ORF">GGR91_001955</name>
</gene>
<organism evidence="4 5">
    <name type="scientific">Sphingorhabdus rigui</name>
    <dbReference type="NCBI Taxonomy" id="1282858"/>
    <lineage>
        <taxon>Bacteria</taxon>
        <taxon>Pseudomonadati</taxon>
        <taxon>Pseudomonadota</taxon>
        <taxon>Alphaproteobacteria</taxon>
        <taxon>Sphingomonadales</taxon>
        <taxon>Sphingomonadaceae</taxon>
        <taxon>Sphingorhabdus</taxon>
    </lineage>
</organism>
<evidence type="ECO:0000256" key="1">
    <source>
        <dbReference type="SAM" id="MobiDB-lite"/>
    </source>
</evidence>
<reference evidence="4 5" key="1">
    <citation type="submission" date="2020-08" db="EMBL/GenBank/DDBJ databases">
        <title>Genomic Encyclopedia of Type Strains, Phase IV (KMG-IV): sequencing the most valuable type-strain genomes for metagenomic binning, comparative biology and taxonomic classification.</title>
        <authorList>
            <person name="Goeker M."/>
        </authorList>
    </citation>
    <scope>NUCLEOTIDE SEQUENCE [LARGE SCALE GENOMIC DNA]</scope>
    <source>
        <strain evidence="4 5">DSM 29050</strain>
    </source>
</reference>
<feature type="compositionally biased region" description="Low complexity" evidence="1">
    <location>
        <begin position="55"/>
        <end position="72"/>
    </location>
</feature>
<evidence type="ECO:0000313" key="5">
    <source>
        <dbReference type="Proteomes" id="UP000581447"/>
    </source>
</evidence>
<dbReference type="RefSeq" id="WP_183941975.1">
    <property type="nucleotide sequence ID" value="NZ_BAABBG010000005.1"/>
</dbReference>
<name>A0A840B3G2_9SPHN</name>
<evidence type="ECO:0000313" key="4">
    <source>
        <dbReference type="EMBL" id="MBB3943697.1"/>
    </source>
</evidence>
<feature type="compositionally biased region" description="Low complexity" evidence="1">
    <location>
        <begin position="120"/>
        <end position="139"/>
    </location>
</feature>
<proteinExistence type="predicted"/>
<dbReference type="Pfam" id="PF13717">
    <property type="entry name" value="Zn_ribbon_4"/>
    <property type="match status" value="1"/>
</dbReference>
<dbReference type="Proteomes" id="UP000581447">
    <property type="component" value="Unassembled WGS sequence"/>
</dbReference>
<feature type="region of interest" description="Disordered" evidence="1">
    <location>
        <begin position="55"/>
        <end position="160"/>
    </location>
</feature>
<dbReference type="InterPro" id="IPR011723">
    <property type="entry name" value="Znf/thioredoxin_put"/>
</dbReference>
<feature type="transmembrane region" description="Helical" evidence="2">
    <location>
        <begin position="169"/>
        <end position="190"/>
    </location>
</feature>
<accession>A0A840B3G2</accession>
<evidence type="ECO:0000256" key="2">
    <source>
        <dbReference type="SAM" id="Phobius"/>
    </source>
</evidence>
<keyword evidence="5" id="KW-1185">Reference proteome</keyword>
<evidence type="ECO:0000259" key="3">
    <source>
        <dbReference type="Pfam" id="PF13717"/>
    </source>
</evidence>
<protein>
    <submittedName>
        <fullName evidence="4">Putative Zn finger-like uncharacterized protein</fullName>
    </submittedName>
</protein>
<dbReference type="NCBIfam" id="TIGR02098">
    <property type="entry name" value="MJ0042_CXXC"/>
    <property type="match status" value="1"/>
</dbReference>
<dbReference type="AlphaFoldDB" id="A0A840B3G2"/>
<comment type="caution">
    <text evidence="4">The sequence shown here is derived from an EMBL/GenBank/DDBJ whole genome shotgun (WGS) entry which is preliminary data.</text>
</comment>
<keyword evidence="2" id="KW-0812">Transmembrane</keyword>
<dbReference type="EMBL" id="JACIEA010000002">
    <property type="protein sequence ID" value="MBB3943697.1"/>
    <property type="molecule type" value="Genomic_DNA"/>
</dbReference>
<feature type="domain" description="Zinc finger/thioredoxin putative" evidence="3">
    <location>
        <begin position="1"/>
        <end position="36"/>
    </location>
</feature>
<sequence length="300" mass="31239">MLLVCPSCRTRYVVPDNAVGVDGRQVRCASCQHSWFQAAVVPEVAPAPAVVAPVDTHSAPPAEATTPAQAVPPATPVGEPAPAPVPQPAPPAPPFVSPSAVDAERRNDAGATEPAFPNFAEMRAGSAEPAAASAEPSVPRGGLLDDAPAQSRFAHEPPFKARRNPSKMWTMAAVAFAILVAAIGGAASYFGMPDFGLSSAAAEPDLTIVLNDNLELNEREDGTPYFIASGSIVNPTAVKQNVPEMLVTLKDASGRSVYSWKMKAKTRTLGPGEKVDFSEARLDVPLAAKEISVGWVLSGE</sequence>